<dbReference type="InterPro" id="IPR050482">
    <property type="entry name" value="Sensor_HK_TwoCompSys"/>
</dbReference>
<dbReference type="InterPro" id="IPR011712">
    <property type="entry name" value="Sig_transdc_His_kin_sub3_dim/P"/>
</dbReference>
<evidence type="ECO:0000256" key="3">
    <source>
        <dbReference type="ARBA" id="ARBA00023012"/>
    </source>
</evidence>
<dbReference type="Gene3D" id="1.20.5.1930">
    <property type="match status" value="1"/>
</dbReference>
<evidence type="ECO:0000256" key="1">
    <source>
        <dbReference type="ARBA" id="ARBA00022679"/>
    </source>
</evidence>
<dbReference type="OrthoDB" id="9778496at2"/>
<dbReference type="STRING" id="144026.SAMN04488568_11349"/>
<dbReference type="Gene3D" id="3.30.565.10">
    <property type="entry name" value="Histidine kinase-like ATPase, C-terminal domain"/>
    <property type="match status" value="1"/>
</dbReference>
<dbReference type="AlphaFoldDB" id="A0A1G9TY89"/>
<keyword evidence="8" id="KW-1185">Reference proteome</keyword>
<evidence type="ECO:0000256" key="4">
    <source>
        <dbReference type="SAM" id="Phobius"/>
    </source>
</evidence>
<proteinExistence type="predicted"/>
<reference evidence="7 8" key="1">
    <citation type="submission" date="2016-10" db="EMBL/GenBank/DDBJ databases">
        <authorList>
            <person name="de Groot N.N."/>
        </authorList>
    </citation>
    <scope>NUCLEOTIDE SEQUENCE [LARGE SCALE GENOMIC DNA]</scope>
    <source>
        <strain evidence="7 8">DSM 16077</strain>
    </source>
</reference>
<dbReference type="RefSeq" id="WP_091770599.1">
    <property type="nucleotide sequence ID" value="NZ_FNHG01000013.1"/>
</dbReference>
<dbReference type="InterPro" id="IPR003594">
    <property type="entry name" value="HATPase_dom"/>
</dbReference>
<dbReference type="GO" id="GO:0000155">
    <property type="term" value="F:phosphorelay sensor kinase activity"/>
    <property type="evidence" value="ECO:0007669"/>
    <property type="project" value="InterPro"/>
</dbReference>
<protein>
    <submittedName>
        <fullName evidence="7">Two-component system, NarL family, sensor histidine kinase DesK</fullName>
    </submittedName>
</protein>
<name>A0A1G9TY89_9PROT</name>
<feature type="transmembrane region" description="Helical" evidence="4">
    <location>
        <begin position="61"/>
        <end position="78"/>
    </location>
</feature>
<evidence type="ECO:0000256" key="2">
    <source>
        <dbReference type="ARBA" id="ARBA00022777"/>
    </source>
</evidence>
<dbReference type="GO" id="GO:0046983">
    <property type="term" value="F:protein dimerization activity"/>
    <property type="evidence" value="ECO:0007669"/>
    <property type="project" value="InterPro"/>
</dbReference>
<evidence type="ECO:0000313" key="8">
    <source>
        <dbReference type="Proteomes" id="UP000199759"/>
    </source>
</evidence>
<accession>A0A1G9TY89</accession>
<evidence type="ECO:0000259" key="6">
    <source>
        <dbReference type="Pfam" id="PF07730"/>
    </source>
</evidence>
<keyword evidence="2 7" id="KW-0418">Kinase</keyword>
<evidence type="ECO:0000259" key="5">
    <source>
        <dbReference type="Pfam" id="PF02518"/>
    </source>
</evidence>
<keyword evidence="3" id="KW-0902">Two-component regulatory system</keyword>
<keyword evidence="4" id="KW-0812">Transmembrane</keyword>
<dbReference type="SUPFAM" id="SSF55874">
    <property type="entry name" value="ATPase domain of HSP90 chaperone/DNA topoisomerase II/histidine kinase"/>
    <property type="match status" value="1"/>
</dbReference>
<dbReference type="PANTHER" id="PTHR24421:SF63">
    <property type="entry name" value="SENSOR HISTIDINE KINASE DESK"/>
    <property type="match status" value="1"/>
</dbReference>
<keyword evidence="1" id="KW-0808">Transferase</keyword>
<dbReference type="Pfam" id="PF07730">
    <property type="entry name" value="HisKA_3"/>
    <property type="match status" value="1"/>
</dbReference>
<dbReference type="CDD" id="cd16917">
    <property type="entry name" value="HATPase_UhpB-NarQ-NarX-like"/>
    <property type="match status" value="1"/>
</dbReference>
<gene>
    <name evidence="7" type="ORF">SAMN04488568_11349</name>
</gene>
<dbReference type="Proteomes" id="UP000199759">
    <property type="component" value="Unassembled WGS sequence"/>
</dbReference>
<feature type="transmembrane region" description="Helical" evidence="4">
    <location>
        <begin position="37"/>
        <end position="54"/>
    </location>
</feature>
<organism evidence="7 8">
    <name type="scientific">Maricaulis salignorans</name>
    <dbReference type="NCBI Taxonomy" id="144026"/>
    <lineage>
        <taxon>Bacteria</taxon>
        <taxon>Pseudomonadati</taxon>
        <taxon>Pseudomonadota</taxon>
        <taxon>Alphaproteobacteria</taxon>
        <taxon>Maricaulales</taxon>
        <taxon>Maricaulaceae</taxon>
        <taxon>Maricaulis</taxon>
    </lineage>
</organism>
<sequence length="363" mass="38529">MIERMRSVLSPNRPWLHLVYLGFFFFAWLYQPPGADQALVALVAMAGFVALYIFSLRRRDWTVYLGALAAGVLGYAFMPVTIGGAVYLVFAAAMLGWLPHSRRRTAGLLAVALAILSTVWLMQQPLVYVIALLILAGIAAAGAAMGARRQRQEADGEARQRQASALAAEAERQRIARDLHDLLGHTLSVVTLKADLASRLFDADPERARRELAEIQSISRTALAEVREAVAGLRGRSLDTAAHEARQHLQAAGLAVSLELDADALTRGQSTALAMVVREAATNILRHAGARHAMIRTGCDEGGVALTISDDGRGGARIGEGGLGGLAARIEALSGRFTIDAAPAGAGTVVSVWLPAGEENGDA</sequence>
<feature type="transmembrane region" description="Helical" evidence="4">
    <location>
        <begin position="106"/>
        <end position="122"/>
    </location>
</feature>
<evidence type="ECO:0000313" key="7">
    <source>
        <dbReference type="EMBL" id="SDM52598.1"/>
    </source>
</evidence>
<dbReference type="EMBL" id="FNHG01000013">
    <property type="protein sequence ID" value="SDM52598.1"/>
    <property type="molecule type" value="Genomic_DNA"/>
</dbReference>
<dbReference type="Pfam" id="PF02518">
    <property type="entry name" value="HATPase_c"/>
    <property type="match status" value="1"/>
</dbReference>
<feature type="domain" description="Histidine kinase/HSP90-like ATPase" evidence="5">
    <location>
        <begin position="269"/>
        <end position="356"/>
    </location>
</feature>
<dbReference type="GO" id="GO:0016020">
    <property type="term" value="C:membrane"/>
    <property type="evidence" value="ECO:0007669"/>
    <property type="project" value="InterPro"/>
</dbReference>
<keyword evidence="4" id="KW-0472">Membrane</keyword>
<dbReference type="PANTHER" id="PTHR24421">
    <property type="entry name" value="NITRATE/NITRITE SENSOR PROTEIN NARX-RELATED"/>
    <property type="match status" value="1"/>
</dbReference>
<dbReference type="InterPro" id="IPR036890">
    <property type="entry name" value="HATPase_C_sf"/>
</dbReference>
<feature type="domain" description="Signal transduction histidine kinase subgroup 3 dimerisation and phosphoacceptor" evidence="6">
    <location>
        <begin position="171"/>
        <end position="236"/>
    </location>
</feature>
<keyword evidence="4" id="KW-1133">Transmembrane helix</keyword>
<feature type="transmembrane region" description="Helical" evidence="4">
    <location>
        <begin position="12"/>
        <end position="31"/>
    </location>
</feature>
<feature type="transmembrane region" description="Helical" evidence="4">
    <location>
        <begin position="128"/>
        <end position="147"/>
    </location>
</feature>